<reference evidence="1 2" key="1">
    <citation type="submission" date="2020-05" db="EMBL/GenBank/DDBJ databases">
        <title>Genome sequencing of Spirosoma sp. TS118.</title>
        <authorList>
            <person name="Lee J.-H."/>
            <person name="Jeong S."/>
            <person name="Zhao L."/>
            <person name="Jung J.-H."/>
            <person name="Kim M.-K."/>
            <person name="Lim S."/>
        </authorList>
    </citation>
    <scope>NUCLEOTIDE SEQUENCE [LARGE SCALE GENOMIC DNA]</scope>
    <source>
        <strain evidence="1 2">TS118</strain>
    </source>
</reference>
<proteinExistence type="predicted"/>
<dbReference type="KEGG" id="stae:HNV11_20540"/>
<evidence type="ECO:0000313" key="1">
    <source>
        <dbReference type="EMBL" id="QJW91597.1"/>
    </source>
</evidence>
<dbReference type="AlphaFoldDB" id="A0A6M5YBU8"/>
<accession>A0A6M5YBU8</accession>
<keyword evidence="2" id="KW-1185">Reference proteome</keyword>
<sequence>MPTSRAPFRPSDAVKDSSNKIIVKALKRLKKFQFSKHRLLGPKNYYKNDATTKIDKGLLSEKVHLSEYIAASTFTHCFDGWNFLTRGVESLLNGDIPSCIHFVYYAELRAVMSLMACEGIGIFNKSHIYFDSREIPNSLNNSTHMVAKELIDEWAKLAAKKRSIFQYIKINATNLQTLVDSTGTSSSSAYVSSIVNDWFVNWSLDLKLKEDQKLRNEMSYRPHFDYKQPNNNEVINSIFEIWSGLEPTSSIRFLELDKHLVRIAFEKLFVMTTGKKSNSPSYKKFVQRTIDNIGEAGNNSLLDFMIRKTDSQDHFIIKQAKKARKNNDIIIADPIPMICRAILLLRMSSGSVNNTFDQCYVSSDDLRFWWENLAFGFGITNSTNSGLETQDLFSDVRDSIDSLKDNMIDPSCIKDNFFNFSNDINTIKQFQRTCFWGIGI</sequence>
<evidence type="ECO:0000313" key="2">
    <source>
        <dbReference type="Proteomes" id="UP000502756"/>
    </source>
</evidence>
<protein>
    <submittedName>
        <fullName evidence="1">Uncharacterized protein</fullName>
    </submittedName>
</protein>
<name>A0A6M5YBU8_9BACT</name>
<organism evidence="1 2">
    <name type="scientific">Spirosoma taeanense</name>
    <dbReference type="NCBI Taxonomy" id="2735870"/>
    <lineage>
        <taxon>Bacteria</taxon>
        <taxon>Pseudomonadati</taxon>
        <taxon>Bacteroidota</taxon>
        <taxon>Cytophagia</taxon>
        <taxon>Cytophagales</taxon>
        <taxon>Cytophagaceae</taxon>
        <taxon>Spirosoma</taxon>
    </lineage>
</organism>
<dbReference type="RefSeq" id="WP_171741446.1">
    <property type="nucleotide sequence ID" value="NZ_CP053435.1"/>
</dbReference>
<gene>
    <name evidence="1" type="ORF">HNV11_20540</name>
</gene>
<dbReference type="Proteomes" id="UP000502756">
    <property type="component" value="Chromosome"/>
</dbReference>
<dbReference type="EMBL" id="CP053435">
    <property type="protein sequence ID" value="QJW91597.1"/>
    <property type="molecule type" value="Genomic_DNA"/>
</dbReference>